<dbReference type="EC" id="3.5.1.10" evidence="3 4"/>
<keyword evidence="1 3" id="KW-0554">One-carbon metabolism</keyword>
<dbReference type="Gene3D" id="3.30.70.260">
    <property type="match status" value="1"/>
</dbReference>
<keyword evidence="2 3" id="KW-0378">Hydrolase</keyword>
<dbReference type="PANTHER" id="PTHR42706:SF1">
    <property type="entry name" value="FORMYLTETRAHYDROFOLATE DEFORMYLASE 2, MITOCHONDRIAL"/>
    <property type="match status" value="1"/>
</dbReference>
<feature type="domain" description="Formyl transferase N-terminal" evidence="5">
    <location>
        <begin position="88"/>
        <end position="264"/>
    </location>
</feature>
<dbReference type="PRINTS" id="PR01575">
    <property type="entry name" value="FFH4HYDRLASE"/>
</dbReference>
<dbReference type="RefSeq" id="WP_157988664.1">
    <property type="nucleotide sequence ID" value="NZ_LR217715.1"/>
</dbReference>
<dbReference type="GO" id="GO:0008864">
    <property type="term" value="F:formyltetrahydrofolate deformylase activity"/>
    <property type="evidence" value="ECO:0007669"/>
    <property type="project" value="UniProtKB-UniRule"/>
</dbReference>
<dbReference type="PIRSF" id="PIRSF036480">
    <property type="entry name" value="FormyFH4_hydr"/>
    <property type="match status" value="1"/>
</dbReference>
<dbReference type="Gene3D" id="3.40.50.170">
    <property type="entry name" value="Formyl transferase, N-terminal domain"/>
    <property type="match status" value="1"/>
</dbReference>
<dbReference type="InterPro" id="IPR036477">
    <property type="entry name" value="Formyl_transf_N_sf"/>
</dbReference>
<evidence type="ECO:0000256" key="3">
    <source>
        <dbReference type="HAMAP-Rule" id="MF_01927"/>
    </source>
</evidence>
<dbReference type="Pfam" id="PF00551">
    <property type="entry name" value="Formyl_trans_N"/>
    <property type="match status" value="1"/>
</dbReference>
<evidence type="ECO:0000313" key="6">
    <source>
        <dbReference type="EMBL" id="VFP83323.1"/>
    </source>
</evidence>
<comment type="pathway">
    <text evidence="3">Purine metabolism; IMP biosynthesis via de novo pathway; formate from 10-formyl-5,6,7,8-tetrahydrofolate: step 1/1.</text>
</comment>
<accession>A0A451DAK2</accession>
<name>A0A451DAK2_9GAMM</name>
<evidence type="ECO:0000256" key="1">
    <source>
        <dbReference type="ARBA" id="ARBA00022563"/>
    </source>
</evidence>
<dbReference type="PANTHER" id="PTHR42706">
    <property type="entry name" value="FORMYLTETRAHYDROFOLATE DEFORMYLASE"/>
    <property type="match status" value="1"/>
</dbReference>
<dbReference type="NCBIfam" id="TIGR00655">
    <property type="entry name" value="PurU"/>
    <property type="match status" value="1"/>
</dbReference>
<dbReference type="SUPFAM" id="SSF53328">
    <property type="entry name" value="Formyltransferase"/>
    <property type="match status" value="1"/>
</dbReference>
<dbReference type="InterPro" id="IPR002376">
    <property type="entry name" value="Formyl_transf_N"/>
</dbReference>
<dbReference type="InterPro" id="IPR004810">
    <property type="entry name" value="PurU"/>
</dbReference>
<dbReference type="SUPFAM" id="SSF55021">
    <property type="entry name" value="ACT-like"/>
    <property type="match status" value="1"/>
</dbReference>
<evidence type="ECO:0000313" key="7">
    <source>
        <dbReference type="Proteomes" id="UP000294368"/>
    </source>
</evidence>
<comment type="similarity">
    <text evidence="3">Belongs to the PurU family.</text>
</comment>
<dbReference type="EMBL" id="LR217715">
    <property type="protein sequence ID" value="VFP83323.1"/>
    <property type="molecule type" value="Genomic_DNA"/>
</dbReference>
<dbReference type="Proteomes" id="UP000294368">
    <property type="component" value="Chromosome"/>
</dbReference>
<evidence type="ECO:0000259" key="5">
    <source>
        <dbReference type="Pfam" id="PF00551"/>
    </source>
</evidence>
<dbReference type="InterPro" id="IPR045865">
    <property type="entry name" value="ACT-like_dom_sf"/>
</dbReference>
<reference evidence="6 7" key="1">
    <citation type="submission" date="2019-02" db="EMBL/GenBank/DDBJ databases">
        <authorList>
            <person name="Manzano-Marin A."/>
            <person name="Manzano-Marin A."/>
        </authorList>
    </citation>
    <scope>NUCLEOTIDE SEQUENCE [LARGE SCALE GENOMIC DNA]</scope>
    <source>
        <strain evidence="6 7">ErCikochiana</strain>
    </source>
</reference>
<proteinExistence type="inferred from homology"/>
<comment type="catalytic activity">
    <reaction evidence="3">
        <text>(6R)-10-formyltetrahydrofolate + H2O = (6S)-5,6,7,8-tetrahydrofolate + formate + H(+)</text>
        <dbReference type="Rhea" id="RHEA:19833"/>
        <dbReference type="ChEBI" id="CHEBI:15377"/>
        <dbReference type="ChEBI" id="CHEBI:15378"/>
        <dbReference type="ChEBI" id="CHEBI:15740"/>
        <dbReference type="ChEBI" id="CHEBI:57453"/>
        <dbReference type="ChEBI" id="CHEBI:195366"/>
        <dbReference type="EC" id="3.5.1.10"/>
    </reaction>
</comment>
<keyword evidence="3" id="KW-0658">Purine biosynthesis</keyword>
<evidence type="ECO:0000256" key="4">
    <source>
        <dbReference type="NCBIfam" id="TIGR00655"/>
    </source>
</evidence>
<comment type="function">
    <text evidence="3">Catalyzes the hydrolysis of 10-formyltetrahydrofolate (formyl-FH4) to formate and tetrahydrofolate (FH4).</text>
</comment>
<dbReference type="UniPathway" id="UPA00074">
    <property type="reaction ID" value="UER00170"/>
</dbReference>
<feature type="active site" evidence="3">
    <location>
        <position position="227"/>
    </location>
</feature>
<dbReference type="GO" id="GO:0006730">
    <property type="term" value="P:one-carbon metabolic process"/>
    <property type="evidence" value="ECO:0007669"/>
    <property type="project" value="UniProtKB-KW"/>
</dbReference>
<organism evidence="6 7">
    <name type="scientific">Candidatus Erwinia haradaeae</name>
    <dbReference type="NCBI Taxonomy" id="1922217"/>
    <lineage>
        <taxon>Bacteria</taxon>
        <taxon>Pseudomonadati</taxon>
        <taxon>Pseudomonadota</taxon>
        <taxon>Gammaproteobacteria</taxon>
        <taxon>Enterobacterales</taxon>
        <taxon>Erwiniaceae</taxon>
        <taxon>Erwinia</taxon>
    </lineage>
</organism>
<protein>
    <recommendedName>
        <fullName evidence="3 4">Formyltetrahydrofolate deformylase</fullName>
        <ecNumber evidence="3 4">3.5.1.10</ecNumber>
    </recommendedName>
    <alternativeName>
        <fullName evidence="3">Formyl-FH(4) hydrolase</fullName>
    </alternativeName>
</protein>
<dbReference type="OrthoDB" id="9806170at2"/>
<sequence>MQVALQQRKILKTICTDSTGLLSKITNIFHNHELNILENTEFVDHASSLFFMRTDLEGVFDENCFLKDLDVVLPENSRCELHFVGRHKIVILVSQEAHCLGDLLIKSAYGELDVDIAAVIGNHEKLRSLAERFEIPFIFLSHQGVTRLDQDRNIADSIDLYQPDYIVLAKYMRILTPEFVYRYQNKIINIHHSLLPAFIGAQPYHQAYERGVKIIGATAHYVSHKLDAGPIIMQDVIHIDHSYTVADMIRAGRHVEKNVLSRALHQVLTQRIFIHGNRTILL</sequence>
<dbReference type="NCBIfam" id="NF004684">
    <property type="entry name" value="PRK06027.1"/>
    <property type="match status" value="1"/>
</dbReference>
<gene>
    <name evidence="3 6" type="primary">purU</name>
    <name evidence="6" type="ORF">ERCIKOCA2762_572</name>
</gene>
<dbReference type="HAMAP" id="MF_01927">
    <property type="entry name" value="PurU"/>
    <property type="match status" value="1"/>
</dbReference>
<dbReference type="GO" id="GO:0006189">
    <property type="term" value="P:'de novo' IMP biosynthetic process"/>
    <property type="evidence" value="ECO:0007669"/>
    <property type="project" value="UniProtKB-UniRule"/>
</dbReference>
<evidence type="ECO:0000256" key="2">
    <source>
        <dbReference type="ARBA" id="ARBA00022801"/>
    </source>
</evidence>
<dbReference type="AlphaFoldDB" id="A0A451DAK2"/>